<feature type="non-terminal residue" evidence="1">
    <location>
        <position position="50"/>
    </location>
</feature>
<dbReference type="AlphaFoldDB" id="E2C7J7"/>
<proteinExistence type="predicted"/>
<evidence type="ECO:0000313" key="1">
    <source>
        <dbReference type="EMBL" id="EFN76073.1"/>
    </source>
</evidence>
<protein>
    <submittedName>
        <fullName evidence="1">Uncharacterized protein</fullName>
    </submittedName>
</protein>
<reference evidence="1 2" key="1">
    <citation type="journal article" date="2010" name="Science">
        <title>Genomic comparison of the ants Camponotus floridanus and Harpegnathos saltator.</title>
        <authorList>
            <person name="Bonasio R."/>
            <person name="Zhang G."/>
            <person name="Ye C."/>
            <person name="Mutti N.S."/>
            <person name="Fang X."/>
            <person name="Qin N."/>
            <person name="Donahue G."/>
            <person name="Yang P."/>
            <person name="Li Q."/>
            <person name="Li C."/>
            <person name="Zhang P."/>
            <person name="Huang Z."/>
            <person name="Berger S.L."/>
            <person name="Reinberg D."/>
            <person name="Wang J."/>
            <person name="Liebig J."/>
        </authorList>
    </citation>
    <scope>NUCLEOTIDE SEQUENCE [LARGE SCALE GENOMIC DNA]</scope>
    <source>
        <strain evidence="1 2">R22 G/1</strain>
    </source>
</reference>
<dbReference type="Proteomes" id="UP000008237">
    <property type="component" value="Unassembled WGS sequence"/>
</dbReference>
<evidence type="ECO:0000313" key="2">
    <source>
        <dbReference type="Proteomes" id="UP000008237"/>
    </source>
</evidence>
<organism evidence="2">
    <name type="scientific">Harpegnathos saltator</name>
    <name type="common">Jerdon's jumping ant</name>
    <dbReference type="NCBI Taxonomy" id="610380"/>
    <lineage>
        <taxon>Eukaryota</taxon>
        <taxon>Metazoa</taxon>
        <taxon>Ecdysozoa</taxon>
        <taxon>Arthropoda</taxon>
        <taxon>Hexapoda</taxon>
        <taxon>Insecta</taxon>
        <taxon>Pterygota</taxon>
        <taxon>Neoptera</taxon>
        <taxon>Endopterygota</taxon>
        <taxon>Hymenoptera</taxon>
        <taxon>Apocrita</taxon>
        <taxon>Aculeata</taxon>
        <taxon>Formicoidea</taxon>
        <taxon>Formicidae</taxon>
        <taxon>Ponerinae</taxon>
        <taxon>Ponerini</taxon>
        <taxon>Harpegnathos</taxon>
    </lineage>
</organism>
<sequence>TDDETWVYEYDNGTSQQSSEWRCENEAKTKELRQSPLKIKAMLTVFFDCR</sequence>
<keyword evidence="2" id="KW-1185">Reference proteome</keyword>
<accession>E2C7J7</accession>
<name>E2C7J7_HARSA</name>
<feature type="non-terminal residue" evidence="1">
    <location>
        <position position="1"/>
    </location>
</feature>
<gene>
    <name evidence="1" type="ORF">EAI_03875</name>
</gene>
<dbReference type="InParanoid" id="E2C7J7"/>
<dbReference type="EMBL" id="GL453383">
    <property type="protein sequence ID" value="EFN76073.1"/>
    <property type="molecule type" value="Genomic_DNA"/>
</dbReference>